<gene>
    <name evidence="3" type="ORF">DAI18_02255</name>
</gene>
<feature type="binding site" evidence="2">
    <location>
        <begin position="11"/>
        <end position="18"/>
    </location>
    <ligand>
        <name>substrate</name>
    </ligand>
</feature>
<accession>A0A2S0P6N4</accession>
<dbReference type="EMBL" id="CP028519">
    <property type="protein sequence ID" value="AVY92995.1"/>
    <property type="molecule type" value="Genomic_DNA"/>
</dbReference>
<protein>
    <submittedName>
        <fullName evidence="3">Histidine phosphatase family protein</fullName>
    </submittedName>
</protein>
<dbReference type="PANTHER" id="PTHR48100">
    <property type="entry name" value="BROAD-SPECIFICITY PHOSPHATASE YOR283W-RELATED"/>
    <property type="match status" value="1"/>
</dbReference>
<dbReference type="InterPro" id="IPR050275">
    <property type="entry name" value="PGM_Phosphatase"/>
</dbReference>
<dbReference type="RefSeq" id="WP_028499979.1">
    <property type="nucleotide sequence ID" value="NZ_CALFSO010000055.1"/>
</dbReference>
<reference evidence="3 4" key="1">
    <citation type="submission" date="2018-04" db="EMBL/GenBank/DDBJ databases">
        <title>Denitrifier Microvirgula.</title>
        <authorList>
            <person name="Anderson E."/>
            <person name="Jang J."/>
            <person name="Ishii S."/>
        </authorList>
    </citation>
    <scope>NUCLEOTIDE SEQUENCE [LARGE SCALE GENOMIC DNA]</scope>
    <source>
        <strain evidence="3 4">BE2.4</strain>
    </source>
</reference>
<keyword evidence="4" id="KW-1185">Reference proteome</keyword>
<feature type="binding site" evidence="2">
    <location>
        <position position="61"/>
    </location>
    <ligand>
        <name>substrate</name>
    </ligand>
</feature>
<dbReference type="PIRSF" id="PIRSF000709">
    <property type="entry name" value="6PFK_2-Ptase"/>
    <property type="match status" value="1"/>
</dbReference>
<dbReference type="GO" id="GO:0016791">
    <property type="term" value="F:phosphatase activity"/>
    <property type="evidence" value="ECO:0007669"/>
    <property type="project" value="TreeGrafter"/>
</dbReference>
<dbReference type="GO" id="GO:0005829">
    <property type="term" value="C:cytosol"/>
    <property type="evidence" value="ECO:0007669"/>
    <property type="project" value="TreeGrafter"/>
</dbReference>
<dbReference type="STRING" id="1122240.GCA_000620105_03059"/>
<dbReference type="CDD" id="cd07067">
    <property type="entry name" value="HP_PGM_like"/>
    <property type="match status" value="1"/>
</dbReference>
<dbReference type="InterPro" id="IPR029033">
    <property type="entry name" value="His_PPase_superfam"/>
</dbReference>
<dbReference type="SUPFAM" id="SSF53254">
    <property type="entry name" value="Phosphoglycerate mutase-like"/>
    <property type="match status" value="1"/>
</dbReference>
<evidence type="ECO:0000313" key="4">
    <source>
        <dbReference type="Proteomes" id="UP000244173"/>
    </source>
</evidence>
<dbReference type="AlphaFoldDB" id="A0A2S0P6N4"/>
<dbReference type="PANTHER" id="PTHR48100:SF44">
    <property type="entry name" value="PHOSPHATASE C1620.13-RELATED"/>
    <property type="match status" value="1"/>
</dbReference>
<feature type="active site" description="Proton donor/acceptor" evidence="1">
    <location>
        <position position="85"/>
    </location>
</feature>
<evidence type="ECO:0000256" key="2">
    <source>
        <dbReference type="PIRSR" id="PIRSR613078-2"/>
    </source>
</evidence>
<dbReference type="SMART" id="SM00855">
    <property type="entry name" value="PGAM"/>
    <property type="match status" value="1"/>
</dbReference>
<dbReference type="InterPro" id="IPR013078">
    <property type="entry name" value="His_Pase_superF_clade-1"/>
</dbReference>
<dbReference type="Proteomes" id="UP000244173">
    <property type="component" value="Chromosome"/>
</dbReference>
<dbReference type="Gene3D" id="3.40.50.1240">
    <property type="entry name" value="Phosphoglycerate mutase-like"/>
    <property type="match status" value="1"/>
</dbReference>
<proteinExistence type="predicted"/>
<evidence type="ECO:0000313" key="3">
    <source>
        <dbReference type="EMBL" id="AVY92995.1"/>
    </source>
</evidence>
<sequence length="211" mass="23469">MLNSTRLTFVRHGETAWNVDHRLQGHLDIPLNDTGRAQAQLTAAALGDEAFDALYSSDLGRALDTAAPLAERLALPVTPDPALRERHFGALQGLRPADAEHEHPELWQRYRGRALDWVPPGGESLADFAARIHTRLETLASQHHGQSLLLVTHGGVLEVIYRLATSTPLALPRDFPIPNAAIYRIERHPGGWRLLGWAERPHLEQARDEIL</sequence>
<name>A0A2S0P6N4_9NEIS</name>
<dbReference type="Pfam" id="PF00300">
    <property type="entry name" value="His_Phos_1"/>
    <property type="match status" value="1"/>
</dbReference>
<organism evidence="3 4">
    <name type="scientific">Microvirgula aerodenitrificans</name>
    <dbReference type="NCBI Taxonomy" id="57480"/>
    <lineage>
        <taxon>Bacteria</taxon>
        <taxon>Pseudomonadati</taxon>
        <taxon>Pseudomonadota</taxon>
        <taxon>Betaproteobacteria</taxon>
        <taxon>Neisseriales</taxon>
        <taxon>Aquaspirillaceae</taxon>
        <taxon>Microvirgula</taxon>
    </lineage>
</organism>
<feature type="active site" description="Tele-phosphohistidine intermediate" evidence="1">
    <location>
        <position position="12"/>
    </location>
</feature>
<dbReference type="KEGG" id="maer:DAI18_02255"/>
<dbReference type="OrthoDB" id="9781415at2"/>
<evidence type="ECO:0000256" key="1">
    <source>
        <dbReference type="PIRSR" id="PIRSR613078-1"/>
    </source>
</evidence>